<gene>
    <name evidence="2" type="ORF">DEW08_02870</name>
</gene>
<organism evidence="2 3">
    <name type="scientific">Azospirillum thermophilum</name>
    <dbReference type="NCBI Taxonomy" id="2202148"/>
    <lineage>
        <taxon>Bacteria</taxon>
        <taxon>Pseudomonadati</taxon>
        <taxon>Pseudomonadota</taxon>
        <taxon>Alphaproteobacteria</taxon>
        <taxon>Rhodospirillales</taxon>
        <taxon>Azospirillaceae</taxon>
        <taxon>Azospirillum</taxon>
    </lineage>
</organism>
<evidence type="ECO:0000256" key="1">
    <source>
        <dbReference type="SAM" id="Phobius"/>
    </source>
</evidence>
<dbReference type="EMBL" id="CP029352">
    <property type="protein sequence ID" value="AWK85261.1"/>
    <property type="molecule type" value="Genomic_DNA"/>
</dbReference>
<reference evidence="3" key="1">
    <citation type="submission" date="2018-05" db="EMBL/GenBank/DDBJ databases">
        <title>Azospirillum thermophila sp. nov., a novel isolated from hot spring.</title>
        <authorList>
            <person name="Zhao Z."/>
        </authorList>
    </citation>
    <scope>NUCLEOTIDE SEQUENCE [LARGE SCALE GENOMIC DNA]</scope>
    <source>
        <strain evidence="3">CFH 70021</strain>
    </source>
</reference>
<keyword evidence="1" id="KW-1133">Transmembrane helix</keyword>
<proteinExistence type="predicted"/>
<evidence type="ECO:0000313" key="2">
    <source>
        <dbReference type="EMBL" id="AWK85261.1"/>
    </source>
</evidence>
<feature type="transmembrane region" description="Helical" evidence="1">
    <location>
        <begin position="36"/>
        <end position="55"/>
    </location>
</feature>
<evidence type="ECO:0000313" key="3">
    <source>
        <dbReference type="Proteomes" id="UP000245629"/>
    </source>
</evidence>
<keyword evidence="1" id="KW-0472">Membrane</keyword>
<dbReference type="AlphaFoldDB" id="A0A2S2CLA3"/>
<sequence>MSDHVLMSSDALSLLDAGAHAGGGIHGGIAELAAQAPVGALILLFLVLHAILTLLRRAADRLDPPPAPRRPVRMEVPPSPRVWRFGARSGKAHPWMHGVRR</sequence>
<keyword evidence="3" id="KW-1185">Reference proteome</keyword>
<protein>
    <submittedName>
        <fullName evidence="2">Uncharacterized protein</fullName>
    </submittedName>
</protein>
<accession>A0A2S2CLA3</accession>
<dbReference type="RefSeq" id="WP_109324305.1">
    <property type="nucleotide sequence ID" value="NZ_CP029352.1"/>
</dbReference>
<dbReference type="Proteomes" id="UP000245629">
    <property type="component" value="Chromosome 1"/>
</dbReference>
<name>A0A2S2CLA3_9PROT</name>
<keyword evidence="1" id="KW-0812">Transmembrane</keyword>
<dbReference type="KEGG" id="azz:DEW08_02870"/>